<dbReference type="OrthoDB" id="5343971at2"/>
<keyword evidence="2" id="KW-1185">Reference proteome</keyword>
<proteinExistence type="predicted"/>
<dbReference type="GO" id="GO:0016491">
    <property type="term" value="F:oxidoreductase activity"/>
    <property type="evidence" value="ECO:0007669"/>
    <property type="project" value="InterPro"/>
</dbReference>
<dbReference type="NCBIfam" id="TIGR02118">
    <property type="entry name" value="EthD family reductase"/>
    <property type="match status" value="1"/>
</dbReference>
<dbReference type="InterPro" id="IPR011008">
    <property type="entry name" value="Dimeric_a/b-barrel"/>
</dbReference>
<dbReference type="SUPFAM" id="SSF54909">
    <property type="entry name" value="Dimeric alpha+beta barrel"/>
    <property type="match status" value="1"/>
</dbReference>
<accession>A0A916YBF4</accession>
<gene>
    <name evidence="1" type="ORF">GCM10010989_09980</name>
</gene>
<dbReference type="RefSeq" id="WP_066762898.1">
    <property type="nucleotide sequence ID" value="NZ_BMIO01000003.1"/>
</dbReference>
<name>A0A916YBF4_9SPHN</name>
<dbReference type="Gene3D" id="3.30.70.100">
    <property type="match status" value="1"/>
</dbReference>
<reference evidence="1 2" key="1">
    <citation type="journal article" date="2014" name="Int. J. Syst. Evol. Microbiol.">
        <title>Complete genome sequence of Corynebacterium casei LMG S-19264T (=DSM 44701T), isolated from a smear-ripened cheese.</title>
        <authorList>
            <consortium name="US DOE Joint Genome Institute (JGI-PGF)"/>
            <person name="Walter F."/>
            <person name="Albersmeier A."/>
            <person name="Kalinowski J."/>
            <person name="Ruckert C."/>
        </authorList>
    </citation>
    <scope>NUCLEOTIDE SEQUENCE [LARGE SCALE GENOMIC DNA]</scope>
    <source>
        <strain evidence="1 2">CGMCC 1.15358</strain>
    </source>
</reference>
<evidence type="ECO:0000313" key="2">
    <source>
        <dbReference type="Proteomes" id="UP000598997"/>
    </source>
</evidence>
<sequence>MAKLIVYYPRHEGHKFDRDYYKGTHMDVVNDAWGPHGLTGADVSWPYDDSQPFACLVALNFGSQDEIDAALGSPGTPGVLADVARFTDIEPAIYRTA</sequence>
<dbReference type="AlphaFoldDB" id="A0A916YBF4"/>
<dbReference type="EMBL" id="BMIO01000003">
    <property type="protein sequence ID" value="GGD37875.1"/>
    <property type="molecule type" value="Genomic_DNA"/>
</dbReference>
<dbReference type="PANTHER" id="PTHR40260:SF2">
    <property type="entry name" value="BLR8190 PROTEIN"/>
    <property type="match status" value="1"/>
</dbReference>
<comment type="caution">
    <text evidence="1">The sequence shown here is derived from an EMBL/GenBank/DDBJ whole genome shotgun (WGS) entry which is preliminary data.</text>
</comment>
<dbReference type="Proteomes" id="UP000598997">
    <property type="component" value="Unassembled WGS sequence"/>
</dbReference>
<dbReference type="PANTHER" id="PTHR40260">
    <property type="entry name" value="BLR8190 PROTEIN"/>
    <property type="match status" value="1"/>
</dbReference>
<organism evidence="1 2">
    <name type="scientific">Croceicoccus pelagius</name>
    <dbReference type="NCBI Taxonomy" id="1703341"/>
    <lineage>
        <taxon>Bacteria</taxon>
        <taxon>Pseudomonadati</taxon>
        <taxon>Pseudomonadota</taxon>
        <taxon>Alphaproteobacteria</taxon>
        <taxon>Sphingomonadales</taxon>
        <taxon>Erythrobacteraceae</taxon>
        <taxon>Croceicoccus</taxon>
    </lineage>
</organism>
<dbReference type="InterPro" id="IPR009799">
    <property type="entry name" value="EthD_dom"/>
</dbReference>
<protein>
    <submittedName>
        <fullName evidence="1">Ethyl tert-butyl ether degradation protein EthD</fullName>
    </submittedName>
</protein>
<evidence type="ECO:0000313" key="1">
    <source>
        <dbReference type="EMBL" id="GGD37875.1"/>
    </source>
</evidence>